<sequence length="326" mass="37542">MNFELPPLCKTPTLNPSQSQQIQFPNRAASLEPGRVVKRFKKKAIKSSLSISNDSALANFSVSNSQDFEVDELKLEQSPIQEPKKRIKVSKITKLAKDHSKQIFEQFQTKLDEQVQINRKNIVSFNDKKFQLVPYDELLMGVTQTQPKSQSLIDIQNAFRINCDQNTFYIESLIKAQLEIDSSYIQMLDQLIEIEQTAKDNVDSLKSVNEIQKYLNILESARNQMRIIIALPPESFQQYVSRNSKESQQWIDKFCSKCEKLIEEGQTELIDKVEHQIALEQSLQEALSQIKNKDEAEKIIQNVAKARAKVWRIVKNDKEGRVVIAI</sequence>
<evidence type="ECO:0000313" key="1">
    <source>
        <dbReference type="EMBL" id="CAL5978716.1"/>
    </source>
</evidence>
<accession>A0ABP1GSI5</accession>
<evidence type="ECO:0000313" key="2">
    <source>
        <dbReference type="Proteomes" id="UP001642409"/>
    </source>
</evidence>
<proteinExistence type="predicted"/>
<dbReference type="Proteomes" id="UP001642409">
    <property type="component" value="Unassembled WGS sequence"/>
</dbReference>
<gene>
    <name evidence="1" type="ORF">HINF_LOCUS4920</name>
</gene>
<name>A0ABP1GSI5_9EUKA</name>
<organism evidence="1 2">
    <name type="scientific">Hexamita inflata</name>
    <dbReference type="NCBI Taxonomy" id="28002"/>
    <lineage>
        <taxon>Eukaryota</taxon>
        <taxon>Metamonada</taxon>
        <taxon>Diplomonadida</taxon>
        <taxon>Hexamitidae</taxon>
        <taxon>Hexamitinae</taxon>
        <taxon>Hexamita</taxon>
    </lineage>
</organism>
<keyword evidence="2" id="KW-1185">Reference proteome</keyword>
<reference evidence="1 2" key="1">
    <citation type="submission" date="2024-07" db="EMBL/GenBank/DDBJ databases">
        <authorList>
            <person name="Akdeniz Z."/>
        </authorList>
    </citation>
    <scope>NUCLEOTIDE SEQUENCE [LARGE SCALE GENOMIC DNA]</scope>
</reference>
<dbReference type="EMBL" id="CAXDID020000009">
    <property type="protein sequence ID" value="CAL5978716.1"/>
    <property type="molecule type" value="Genomic_DNA"/>
</dbReference>
<protein>
    <submittedName>
        <fullName evidence="1">Hypothetical_protein</fullName>
    </submittedName>
</protein>
<comment type="caution">
    <text evidence="1">The sequence shown here is derived from an EMBL/GenBank/DDBJ whole genome shotgun (WGS) entry which is preliminary data.</text>
</comment>